<evidence type="ECO:0000313" key="5">
    <source>
        <dbReference type="EMBL" id="CAI6342368.1"/>
    </source>
</evidence>
<evidence type="ECO:0000313" key="6">
    <source>
        <dbReference type="Proteomes" id="UP001152607"/>
    </source>
</evidence>
<proteinExistence type="predicted"/>
<feature type="region of interest" description="Disordered" evidence="3">
    <location>
        <begin position="131"/>
        <end position="157"/>
    </location>
</feature>
<evidence type="ECO:0000256" key="1">
    <source>
        <dbReference type="ARBA" id="ARBA00022723"/>
    </source>
</evidence>
<dbReference type="EMBL" id="CAOQHR010000013">
    <property type="protein sequence ID" value="CAI6342368.1"/>
    <property type="molecule type" value="Genomic_DNA"/>
</dbReference>
<feature type="region of interest" description="Disordered" evidence="3">
    <location>
        <begin position="21"/>
        <end position="42"/>
    </location>
</feature>
<gene>
    <name evidence="5" type="ORF">PDIGIT_LOCUS15574</name>
</gene>
<dbReference type="SUPFAM" id="SSF57701">
    <property type="entry name" value="Zn2/Cys6 DNA-binding domain"/>
    <property type="match status" value="1"/>
</dbReference>
<reference evidence="5" key="1">
    <citation type="submission" date="2023-01" db="EMBL/GenBank/DDBJ databases">
        <authorList>
            <person name="Van Ghelder C."/>
            <person name="Rancurel C."/>
        </authorList>
    </citation>
    <scope>NUCLEOTIDE SEQUENCE</scope>
    <source>
        <strain evidence="5">CNCM I-4278</strain>
    </source>
</reference>
<accession>A0A9W4USQ7</accession>
<dbReference type="Pfam" id="PF00172">
    <property type="entry name" value="Zn_clus"/>
    <property type="match status" value="1"/>
</dbReference>
<feature type="domain" description="Zn(2)-C6 fungal-type" evidence="4">
    <location>
        <begin position="46"/>
        <end position="76"/>
    </location>
</feature>
<keyword evidence="2" id="KW-0539">Nucleus</keyword>
<dbReference type="CDD" id="cd00067">
    <property type="entry name" value="GAL4"/>
    <property type="match status" value="1"/>
</dbReference>
<feature type="compositionally biased region" description="Basic and acidic residues" evidence="3">
    <location>
        <begin position="191"/>
        <end position="200"/>
    </location>
</feature>
<dbReference type="OrthoDB" id="424974at2759"/>
<protein>
    <recommendedName>
        <fullName evidence="4">Zn(2)-C6 fungal-type domain-containing protein</fullName>
    </recommendedName>
</protein>
<sequence length="843" mass="94292">MSFPASQPLRLDPPSKIAIPRLARRPDDDKTPGQRRSSRTPRASIACTGCRTRKIRCNGAQPRCQNCLATGQVCFYTQGRRDRLKISTEQNQCMIAMLEYLKGRVTERDRQLISDLLAQVVDDVSEAASSLNLSHSSHDDTQNEASTSAEVGSNGDMDILEEDVLQTETSRATGFVGKSSEVRWLRRLQQDTERPDDAASHLEGPYGPPGDNTEAAVQRTEVWVQRQRQDSSVRAQTIASTFYLDGNDTEVNRTVNPFELPPRETAQRLLDGYFATVQDSFPVLSEIVFKRQFEQHYTSVLRGIPSTVSHEWLTILNLVFAIGARYSQLTYADVQTNGRDHHIYWSRAYVLGLDGYSLVAHPDLMQIQITALVAFYFLCIGHVNRAWVIVGSSLRYAHALGLHVRNEDKTVTMSEKEILLRMWWSLYSIDRTISTIVGRPSFVIKEYCSVPLPLPLTTEQLLDEDLTNQIHERYGGPRSWYDTSRAASATGEPSNVGSFLKANVQIGLITQDAMAELYSAKVVAKSWKQAQQAITDLCEQLEAWLSSLPSSLNFSQPSSSTSLQRERLVLQMQYMGTKILITRPCLCRLDKRMPNQSKSSDHFNKHSAQICVDAAVAVAGLLPGEVDVTYLYKSGPWWSIVHNLMQALVVLLLEMSYGAVHFTHGSRQISTPIKKLLDWLRTMSNDNDTAKRAYDMAFAVLQRLASKFNVDISELLREDTAQTRHPAAFHLNQQPAVGPHGQEDSVPPTEQAQALGEQGMYASDFYVNQPGYASMFGVPAVQPQNSSWMVGPTDAGGALLPDVSQADAMFGNPFVTSYDEENPVTFDEDLFGMYAVSPRFRYQ</sequence>
<dbReference type="Proteomes" id="UP001152607">
    <property type="component" value="Unassembled WGS sequence"/>
</dbReference>
<name>A0A9W4USQ7_9PLEO</name>
<dbReference type="Gene3D" id="4.10.240.10">
    <property type="entry name" value="Zn(2)-C6 fungal-type DNA-binding domain"/>
    <property type="match status" value="1"/>
</dbReference>
<evidence type="ECO:0000259" key="4">
    <source>
        <dbReference type="PROSITE" id="PS50048"/>
    </source>
</evidence>
<dbReference type="PANTHER" id="PTHR47654:SF5">
    <property type="entry name" value="TRANSCRIPTION FACTOR DOMAIN-CONTAINING PROTEIN"/>
    <property type="match status" value="1"/>
</dbReference>
<dbReference type="InterPro" id="IPR036864">
    <property type="entry name" value="Zn2-C6_fun-type_DNA-bd_sf"/>
</dbReference>
<dbReference type="SMART" id="SM00906">
    <property type="entry name" value="Fungal_trans"/>
    <property type="match status" value="1"/>
</dbReference>
<keyword evidence="6" id="KW-1185">Reference proteome</keyword>
<evidence type="ECO:0000256" key="3">
    <source>
        <dbReference type="SAM" id="MobiDB-lite"/>
    </source>
</evidence>
<dbReference type="GO" id="GO:0003677">
    <property type="term" value="F:DNA binding"/>
    <property type="evidence" value="ECO:0007669"/>
    <property type="project" value="InterPro"/>
</dbReference>
<feature type="region of interest" description="Disordered" evidence="3">
    <location>
        <begin position="191"/>
        <end position="213"/>
    </location>
</feature>
<organism evidence="5 6">
    <name type="scientific">Periconia digitata</name>
    <dbReference type="NCBI Taxonomy" id="1303443"/>
    <lineage>
        <taxon>Eukaryota</taxon>
        <taxon>Fungi</taxon>
        <taxon>Dikarya</taxon>
        <taxon>Ascomycota</taxon>
        <taxon>Pezizomycotina</taxon>
        <taxon>Dothideomycetes</taxon>
        <taxon>Pleosporomycetidae</taxon>
        <taxon>Pleosporales</taxon>
        <taxon>Massarineae</taxon>
        <taxon>Periconiaceae</taxon>
        <taxon>Periconia</taxon>
    </lineage>
</organism>
<dbReference type="InterPro" id="IPR001138">
    <property type="entry name" value="Zn2Cys6_DnaBD"/>
</dbReference>
<dbReference type="GO" id="GO:0008270">
    <property type="term" value="F:zinc ion binding"/>
    <property type="evidence" value="ECO:0007669"/>
    <property type="project" value="InterPro"/>
</dbReference>
<dbReference type="PROSITE" id="PS00463">
    <property type="entry name" value="ZN2_CY6_FUNGAL_1"/>
    <property type="match status" value="1"/>
</dbReference>
<comment type="caution">
    <text evidence="5">The sequence shown here is derived from an EMBL/GenBank/DDBJ whole genome shotgun (WGS) entry which is preliminary data.</text>
</comment>
<dbReference type="PANTHER" id="PTHR47654">
    <property type="entry name" value="ZN(II)2CYS6 TRANSCRIPTION FACTOR (EUROFUNG)-RELATED"/>
    <property type="match status" value="1"/>
</dbReference>
<dbReference type="GO" id="GO:0006351">
    <property type="term" value="P:DNA-templated transcription"/>
    <property type="evidence" value="ECO:0007669"/>
    <property type="project" value="InterPro"/>
</dbReference>
<dbReference type="InterPro" id="IPR053230">
    <property type="entry name" value="Trans_reg_galc"/>
</dbReference>
<dbReference type="InterPro" id="IPR007219">
    <property type="entry name" value="XnlR_reg_dom"/>
</dbReference>
<dbReference type="Pfam" id="PF04082">
    <property type="entry name" value="Fungal_trans"/>
    <property type="match status" value="1"/>
</dbReference>
<dbReference type="AlphaFoldDB" id="A0A9W4USQ7"/>
<dbReference type="CDD" id="cd12148">
    <property type="entry name" value="fungal_TF_MHR"/>
    <property type="match status" value="1"/>
</dbReference>
<keyword evidence="1" id="KW-0479">Metal-binding</keyword>
<dbReference type="GO" id="GO:0000981">
    <property type="term" value="F:DNA-binding transcription factor activity, RNA polymerase II-specific"/>
    <property type="evidence" value="ECO:0007669"/>
    <property type="project" value="InterPro"/>
</dbReference>
<dbReference type="SMART" id="SM00066">
    <property type="entry name" value="GAL4"/>
    <property type="match status" value="1"/>
</dbReference>
<dbReference type="PROSITE" id="PS50048">
    <property type="entry name" value="ZN2_CY6_FUNGAL_2"/>
    <property type="match status" value="1"/>
</dbReference>
<evidence type="ECO:0000256" key="2">
    <source>
        <dbReference type="ARBA" id="ARBA00023242"/>
    </source>
</evidence>